<name>G3GSA4_CRIGR</name>
<dbReference type="AlphaFoldDB" id="G3GSA4"/>
<gene>
    <name evidence="1" type="ORF">I79_000422</name>
</gene>
<dbReference type="EMBL" id="JH000008">
    <property type="protein sequence ID" value="EGV93068.1"/>
    <property type="molecule type" value="Genomic_DNA"/>
</dbReference>
<dbReference type="InParanoid" id="G3GSA4"/>
<protein>
    <submittedName>
        <fullName evidence="1">Uncharacterized protein</fullName>
    </submittedName>
</protein>
<accession>G3GSA4</accession>
<dbReference type="Proteomes" id="UP000001075">
    <property type="component" value="Unassembled WGS sequence"/>
</dbReference>
<evidence type="ECO:0000313" key="1">
    <source>
        <dbReference type="EMBL" id="EGV93068.1"/>
    </source>
</evidence>
<evidence type="ECO:0000313" key="2">
    <source>
        <dbReference type="Proteomes" id="UP000001075"/>
    </source>
</evidence>
<organism evidence="1 2">
    <name type="scientific">Cricetulus griseus</name>
    <name type="common">Chinese hamster</name>
    <name type="synonym">Cricetulus barabensis griseus</name>
    <dbReference type="NCBI Taxonomy" id="10029"/>
    <lineage>
        <taxon>Eukaryota</taxon>
        <taxon>Metazoa</taxon>
        <taxon>Chordata</taxon>
        <taxon>Craniata</taxon>
        <taxon>Vertebrata</taxon>
        <taxon>Euteleostomi</taxon>
        <taxon>Mammalia</taxon>
        <taxon>Eutheria</taxon>
        <taxon>Euarchontoglires</taxon>
        <taxon>Glires</taxon>
        <taxon>Rodentia</taxon>
        <taxon>Myomorpha</taxon>
        <taxon>Muroidea</taxon>
        <taxon>Cricetidae</taxon>
        <taxon>Cricetinae</taxon>
        <taxon>Cricetulus</taxon>
    </lineage>
</organism>
<sequence length="88" mass="9705">MEILIASNFYIWRSTILRCGCTARIPMVIETTVVPDAMALGVELQMGSYLSYVINQFVTFLNTSTQASTVILKTGHKLDGIATSVFEL</sequence>
<proteinExistence type="predicted"/>
<reference evidence="2" key="1">
    <citation type="journal article" date="2011" name="Nat. Biotechnol.">
        <title>The genomic sequence of the Chinese hamster ovary (CHO)-K1 cell line.</title>
        <authorList>
            <person name="Xu X."/>
            <person name="Nagarajan H."/>
            <person name="Lewis N.E."/>
            <person name="Pan S."/>
            <person name="Cai Z."/>
            <person name="Liu X."/>
            <person name="Chen W."/>
            <person name="Xie M."/>
            <person name="Wang W."/>
            <person name="Hammond S."/>
            <person name="Andersen M.R."/>
            <person name="Neff N."/>
            <person name="Passarelli B."/>
            <person name="Koh W."/>
            <person name="Fan H.C."/>
            <person name="Wang J."/>
            <person name="Gui Y."/>
            <person name="Lee K.H."/>
            <person name="Betenbaugh M.J."/>
            <person name="Quake S.R."/>
            <person name="Famili I."/>
            <person name="Palsson B.O."/>
            <person name="Wang J."/>
        </authorList>
    </citation>
    <scope>NUCLEOTIDE SEQUENCE [LARGE SCALE GENOMIC DNA]</scope>
    <source>
        <strain evidence="2">CHO K1 cell line</strain>
    </source>
</reference>